<evidence type="ECO:0000313" key="1">
    <source>
        <dbReference type="EMBL" id="KAG2563454.1"/>
    </source>
</evidence>
<dbReference type="EMBL" id="CM029051">
    <property type="protein sequence ID" value="KAG2563454.1"/>
    <property type="molecule type" value="Genomic_DNA"/>
</dbReference>
<dbReference type="AlphaFoldDB" id="A0A8T0PZJ1"/>
<organism evidence="1 2">
    <name type="scientific">Panicum virgatum</name>
    <name type="common">Blackwell switchgrass</name>
    <dbReference type="NCBI Taxonomy" id="38727"/>
    <lineage>
        <taxon>Eukaryota</taxon>
        <taxon>Viridiplantae</taxon>
        <taxon>Streptophyta</taxon>
        <taxon>Embryophyta</taxon>
        <taxon>Tracheophyta</taxon>
        <taxon>Spermatophyta</taxon>
        <taxon>Magnoliopsida</taxon>
        <taxon>Liliopsida</taxon>
        <taxon>Poales</taxon>
        <taxon>Poaceae</taxon>
        <taxon>PACMAD clade</taxon>
        <taxon>Panicoideae</taxon>
        <taxon>Panicodae</taxon>
        <taxon>Paniceae</taxon>
        <taxon>Panicinae</taxon>
        <taxon>Panicum</taxon>
        <taxon>Panicum sect. Hiantes</taxon>
    </lineage>
</organism>
<gene>
    <name evidence="1" type="ORF">PVAP13_8KG359006</name>
</gene>
<reference evidence="1" key="1">
    <citation type="submission" date="2020-05" db="EMBL/GenBank/DDBJ databases">
        <title>WGS assembly of Panicum virgatum.</title>
        <authorList>
            <person name="Lovell J.T."/>
            <person name="Jenkins J."/>
            <person name="Shu S."/>
            <person name="Juenger T.E."/>
            <person name="Schmutz J."/>
        </authorList>
    </citation>
    <scope>NUCLEOTIDE SEQUENCE</scope>
    <source>
        <strain evidence="1">AP13</strain>
    </source>
</reference>
<sequence>MQSFKSTMVCMSKSDNPLLSYLNDDLSVRLILTNLIELVILSGCVLHKHYLLTFRCFVPCSNCFFFSFQFCRYALFDGIYIMGNIFSYAMDGPRIEYYII</sequence>
<keyword evidence="2" id="KW-1185">Reference proteome</keyword>
<evidence type="ECO:0000313" key="2">
    <source>
        <dbReference type="Proteomes" id="UP000823388"/>
    </source>
</evidence>
<proteinExistence type="predicted"/>
<accession>A0A8T0PZJ1</accession>
<dbReference type="Proteomes" id="UP000823388">
    <property type="component" value="Chromosome 8K"/>
</dbReference>
<comment type="caution">
    <text evidence="1">The sequence shown here is derived from an EMBL/GenBank/DDBJ whole genome shotgun (WGS) entry which is preliminary data.</text>
</comment>
<name>A0A8T0PZJ1_PANVG</name>
<protein>
    <submittedName>
        <fullName evidence="1">Uncharacterized protein</fullName>
    </submittedName>
</protein>